<dbReference type="AlphaFoldDB" id="A0A8T0IDX9"/>
<evidence type="ECO:0000256" key="1">
    <source>
        <dbReference type="ARBA" id="ARBA00005405"/>
    </source>
</evidence>
<keyword evidence="11" id="KW-1185">Reference proteome</keyword>
<dbReference type="Gene3D" id="2.20.70.10">
    <property type="match status" value="1"/>
</dbReference>
<comment type="similarity">
    <text evidence="1">Belongs to the FLX family.</text>
</comment>
<dbReference type="PROSITE" id="PS50102">
    <property type="entry name" value="RRM"/>
    <property type="match status" value="1"/>
</dbReference>
<protein>
    <submittedName>
        <fullName evidence="10">Uncharacterized protein</fullName>
    </submittedName>
</protein>
<dbReference type="InterPro" id="IPR000504">
    <property type="entry name" value="RRM_dom"/>
</dbReference>
<keyword evidence="2" id="KW-0217">Developmental protein</keyword>
<dbReference type="Pfam" id="PF00076">
    <property type="entry name" value="RRM_1"/>
    <property type="match status" value="1"/>
</dbReference>
<feature type="domain" description="RRM" evidence="9">
    <location>
        <begin position="626"/>
        <end position="704"/>
    </location>
</feature>
<dbReference type="SUPFAM" id="SSF54928">
    <property type="entry name" value="RNA-binding domain, RBD"/>
    <property type="match status" value="1"/>
</dbReference>
<evidence type="ECO:0000256" key="7">
    <source>
        <dbReference type="SAM" id="MobiDB-lite"/>
    </source>
</evidence>
<feature type="coiled-coil region" evidence="6">
    <location>
        <begin position="117"/>
        <end position="214"/>
    </location>
</feature>
<dbReference type="CDD" id="cd00201">
    <property type="entry name" value="WW"/>
    <property type="match status" value="1"/>
</dbReference>
<dbReference type="InterPro" id="IPR040353">
    <property type="entry name" value="FLX/FLX-like"/>
</dbReference>
<evidence type="ECO:0000313" key="10">
    <source>
        <dbReference type="EMBL" id="KAG0581129.1"/>
    </source>
</evidence>
<proteinExistence type="inferred from homology"/>
<dbReference type="SUPFAM" id="SSF51045">
    <property type="entry name" value="WW domain"/>
    <property type="match status" value="1"/>
</dbReference>
<keyword evidence="5" id="KW-0694">RNA-binding</keyword>
<name>A0A8T0IDX9_CERPU</name>
<feature type="coiled-coil region" evidence="6">
    <location>
        <begin position="246"/>
        <end position="280"/>
    </location>
</feature>
<sequence>MEKQRLTAHMRVDHLPTQPFHDSRMSRLNGNGVVVREEREVVLAMGSRSRMMALNSRNSGGQNGRLSPYSQVRAGSMGGGAGGMGGGGGGGGGPMSGILEQKMQAQHMEIQSLLSENQRLAATQVALRQELASAQQEIQRMTSMVTGLQAEKDAQIRSLIEKVAKLESELRSSENVRQELCQARADCQKLHLHSQDLTQQVRTTTQELQRARLDVQQVPVLRAEMDVLRAEMLQTRTAFEVERKTNAEQMEQRQAIEQNLLAMARELEKLRTEAVNAEKRARVNPGGAVYNGNYNGTEASYGIMHRQTGSTAILGEYEKSEVAKAIAAQGVNNYQSSIGAQDSYRSTGVTEEWATHEAPNGKPFYHNLLTGATQWEKPAALETQNLAQAQMQSQVTNAQGLQAATNQMIANSALGSLMNGQVQQSSLVPQQQPNGASLIAQHQSMTQLGANGAQIPQGIAVGQHPAGYAGQQQPGVYLSQLGTMAYPSAQMQVQQAGTYAQHPGMTQTPVGKIQQTVAPAGVQIHTPAGIHGTHVLAQATPQTTAPAPMPHLVHGHLSYPSAGAIPLQGPTQISNGMQQQQQQQRQNTQASTQPGQNPMRANIQAGPLPASNTQPQAQGGSPPNGAKLFVFGIPEDMGDKKLAELFAPFGTVTYSKVGVEKETGRNRTYGFVSMDSSQSAETAINQVNGMVVSGKRLKVELKRGDNENQNQQNQHHQISHQHQAPNGGTGPTRWNHNINGNSNFRPY</sequence>
<feature type="compositionally biased region" description="Polar residues" evidence="7">
    <location>
        <begin position="610"/>
        <end position="621"/>
    </location>
</feature>
<dbReference type="PANTHER" id="PTHR33405">
    <property type="entry name" value="PROTEIN FLX-LIKE 2"/>
    <property type="match status" value="1"/>
</dbReference>
<dbReference type="CDD" id="cd12362">
    <property type="entry name" value="RRM3_CELF1-6"/>
    <property type="match status" value="1"/>
</dbReference>
<evidence type="ECO:0000256" key="6">
    <source>
        <dbReference type="SAM" id="Coils"/>
    </source>
</evidence>
<dbReference type="EMBL" id="CM026424">
    <property type="protein sequence ID" value="KAG0581129.1"/>
    <property type="molecule type" value="Genomic_DNA"/>
</dbReference>
<dbReference type="SMART" id="SM00456">
    <property type="entry name" value="WW"/>
    <property type="match status" value="1"/>
</dbReference>
<gene>
    <name evidence="10" type="ORF">KC19_4G227100</name>
</gene>
<feature type="compositionally biased region" description="Polar residues" evidence="7">
    <location>
        <begin position="732"/>
        <end position="747"/>
    </location>
</feature>
<evidence type="ECO:0000313" key="11">
    <source>
        <dbReference type="Proteomes" id="UP000822688"/>
    </source>
</evidence>
<dbReference type="PROSITE" id="PS50020">
    <property type="entry name" value="WW_DOMAIN_2"/>
    <property type="match status" value="1"/>
</dbReference>
<evidence type="ECO:0000259" key="9">
    <source>
        <dbReference type="PROSITE" id="PS50102"/>
    </source>
</evidence>
<keyword evidence="3 6" id="KW-0175">Coiled coil</keyword>
<dbReference type="GO" id="GO:0003723">
    <property type="term" value="F:RNA binding"/>
    <property type="evidence" value="ECO:0007669"/>
    <property type="project" value="UniProtKB-UniRule"/>
</dbReference>
<dbReference type="InterPro" id="IPR012677">
    <property type="entry name" value="Nucleotide-bd_a/b_plait_sf"/>
</dbReference>
<dbReference type="PANTHER" id="PTHR33405:SF20">
    <property type="entry name" value="PROTEIN FLX-LIKE 3"/>
    <property type="match status" value="1"/>
</dbReference>
<dbReference type="Proteomes" id="UP000822688">
    <property type="component" value="Chromosome 4"/>
</dbReference>
<dbReference type="InterPro" id="IPR036020">
    <property type="entry name" value="WW_dom_sf"/>
</dbReference>
<dbReference type="InterPro" id="IPR001202">
    <property type="entry name" value="WW_dom"/>
</dbReference>
<dbReference type="Gene3D" id="3.30.70.330">
    <property type="match status" value="1"/>
</dbReference>
<dbReference type="PROSITE" id="PS01159">
    <property type="entry name" value="WW_DOMAIN_1"/>
    <property type="match status" value="1"/>
</dbReference>
<comment type="caution">
    <text evidence="10">The sequence shown here is derived from an EMBL/GenBank/DDBJ whole genome shotgun (WGS) entry which is preliminary data.</text>
</comment>
<organism evidence="10 11">
    <name type="scientific">Ceratodon purpureus</name>
    <name type="common">Fire moss</name>
    <name type="synonym">Dicranum purpureum</name>
    <dbReference type="NCBI Taxonomy" id="3225"/>
    <lineage>
        <taxon>Eukaryota</taxon>
        <taxon>Viridiplantae</taxon>
        <taxon>Streptophyta</taxon>
        <taxon>Embryophyta</taxon>
        <taxon>Bryophyta</taxon>
        <taxon>Bryophytina</taxon>
        <taxon>Bryopsida</taxon>
        <taxon>Dicranidae</taxon>
        <taxon>Pseudoditrichales</taxon>
        <taxon>Ditrichaceae</taxon>
        <taxon>Ceratodon</taxon>
    </lineage>
</organism>
<dbReference type="InterPro" id="IPR035979">
    <property type="entry name" value="RBD_domain_sf"/>
</dbReference>
<feature type="region of interest" description="Disordered" evidence="7">
    <location>
        <begin position="706"/>
        <end position="747"/>
    </location>
</feature>
<evidence type="ECO:0000256" key="3">
    <source>
        <dbReference type="ARBA" id="ARBA00023054"/>
    </source>
</evidence>
<dbReference type="Pfam" id="PF00397">
    <property type="entry name" value="WW"/>
    <property type="match status" value="1"/>
</dbReference>
<evidence type="ECO:0000256" key="5">
    <source>
        <dbReference type="PROSITE-ProRule" id="PRU00176"/>
    </source>
</evidence>
<feature type="domain" description="WW" evidence="8">
    <location>
        <begin position="347"/>
        <end position="380"/>
    </location>
</feature>
<evidence type="ECO:0000256" key="4">
    <source>
        <dbReference type="ARBA" id="ARBA00023089"/>
    </source>
</evidence>
<reference evidence="10" key="1">
    <citation type="submission" date="2020-06" db="EMBL/GenBank/DDBJ databases">
        <title>WGS assembly of Ceratodon purpureus strain R40.</title>
        <authorList>
            <person name="Carey S.B."/>
            <person name="Jenkins J."/>
            <person name="Shu S."/>
            <person name="Lovell J.T."/>
            <person name="Sreedasyam A."/>
            <person name="Maumus F."/>
            <person name="Tiley G.P."/>
            <person name="Fernandez-Pozo N."/>
            <person name="Barry K."/>
            <person name="Chen C."/>
            <person name="Wang M."/>
            <person name="Lipzen A."/>
            <person name="Daum C."/>
            <person name="Saski C.A."/>
            <person name="Payton A.C."/>
            <person name="Mcbreen J.C."/>
            <person name="Conrad R.E."/>
            <person name="Kollar L.M."/>
            <person name="Olsson S."/>
            <person name="Huttunen S."/>
            <person name="Landis J.B."/>
            <person name="Wickett N.J."/>
            <person name="Johnson M.G."/>
            <person name="Rensing S.A."/>
            <person name="Grimwood J."/>
            <person name="Schmutz J."/>
            <person name="Mcdaniel S.F."/>
        </authorList>
    </citation>
    <scope>NUCLEOTIDE SEQUENCE</scope>
    <source>
        <strain evidence="10">R40</strain>
    </source>
</reference>
<evidence type="ECO:0000256" key="2">
    <source>
        <dbReference type="ARBA" id="ARBA00022473"/>
    </source>
</evidence>
<feature type="compositionally biased region" description="Low complexity" evidence="7">
    <location>
        <begin position="707"/>
        <end position="723"/>
    </location>
</feature>
<dbReference type="SMART" id="SM00360">
    <property type="entry name" value="RRM"/>
    <property type="match status" value="1"/>
</dbReference>
<accession>A0A8T0IDX9</accession>
<feature type="region of interest" description="Disordered" evidence="7">
    <location>
        <begin position="543"/>
        <end position="628"/>
    </location>
</feature>
<evidence type="ECO:0000259" key="8">
    <source>
        <dbReference type="PROSITE" id="PS50020"/>
    </source>
</evidence>
<feature type="compositionally biased region" description="Low complexity" evidence="7">
    <location>
        <begin position="578"/>
        <end position="593"/>
    </location>
</feature>
<keyword evidence="4" id="KW-0287">Flowering</keyword>